<keyword evidence="3" id="KW-0238">DNA-binding</keyword>
<sequence length="348" mass="38940">MCVSLEMAGCSDVTSATATMVTKPVGKGAGESRKIRKPLMEKRRRARINQSLNELKKLLLDGNSSKKEGSRPAKLEKADILEMTVQHLQNLHEQQRQQHQECLKQQEVTVENEGKVSPKQHEKKQTKTCTESSCMSTNKNRVKSEVEHQETRDAFQLQKLSSTIPDTVCRNRKQSGQTTTQRSAPSTCQQEKHCEKSSSSPKFRAGFNECAREARKILETFSDLDRAVRERLSNHLASCLDSLENMNDVTSSCSNHQAADSTQSIVAEDNRVVPSASPSVLIQMPKGLTLLPTKLPNGDLAFVIPAEIKKSVTSCFDIEIAQKSRLDSKIHCVDESKHQEEGVVWRPW</sequence>
<feature type="compositionally biased region" description="Polar residues" evidence="7">
    <location>
        <begin position="127"/>
        <end position="139"/>
    </location>
</feature>
<feature type="coiled-coil region" evidence="6">
    <location>
        <begin position="78"/>
        <end position="105"/>
    </location>
</feature>
<comment type="subcellular location">
    <subcellularLocation>
        <location evidence="1">Nucleus</location>
    </subcellularLocation>
</comment>
<dbReference type="EMBL" id="KK853018">
    <property type="protein sequence ID" value="KDR12417.1"/>
    <property type="molecule type" value="Genomic_DNA"/>
</dbReference>
<dbReference type="GO" id="GO:0006355">
    <property type="term" value="P:regulation of DNA-templated transcription"/>
    <property type="evidence" value="ECO:0007669"/>
    <property type="project" value="InterPro"/>
</dbReference>
<dbReference type="SUPFAM" id="SSF47459">
    <property type="entry name" value="HLH, helix-loop-helix DNA-binding domain"/>
    <property type="match status" value="1"/>
</dbReference>
<keyword evidence="2" id="KW-0805">Transcription regulation</keyword>
<dbReference type="InterPro" id="IPR036638">
    <property type="entry name" value="HLH_DNA-bd_sf"/>
</dbReference>
<feature type="region of interest" description="Disordered" evidence="7">
    <location>
        <begin position="109"/>
        <end position="150"/>
    </location>
</feature>
<dbReference type="Proteomes" id="UP000027135">
    <property type="component" value="Unassembled WGS sequence"/>
</dbReference>
<dbReference type="Pfam" id="PF00010">
    <property type="entry name" value="HLH"/>
    <property type="match status" value="1"/>
</dbReference>
<dbReference type="GO" id="GO:0005634">
    <property type="term" value="C:nucleus"/>
    <property type="evidence" value="ECO:0007669"/>
    <property type="project" value="UniProtKB-SubCell"/>
</dbReference>
<evidence type="ECO:0000259" key="9">
    <source>
        <dbReference type="PROSITE" id="PS51054"/>
    </source>
</evidence>
<keyword evidence="6" id="KW-0175">Coiled coil</keyword>
<feature type="domain" description="BHLH" evidence="8">
    <location>
        <begin position="32"/>
        <end position="91"/>
    </location>
</feature>
<dbReference type="InParanoid" id="A0A067QS45"/>
<evidence type="ECO:0000313" key="10">
    <source>
        <dbReference type="EMBL" id="KDR12417.1"/>
    </source>
</evidence>
<dbReference type="SMART" id="SM00511">
    <property type="entry name" value="ORANGE"/>
    <property type="match status" value="1"/>
</dbReference>
<evidence type="ECO:0000256" key="4">
    <source>
        <dbReference type="ARBA" id="ARBA00023163"/>
    </source>
</evidence>
<accession>A0A067QS45</accession>
<dbReference type="InterPro" id="IPR011598">
    <property type="entry name" value="bHLH_dom"/>
</dbReference>
<dbReference type="AlphaFoldDB" id="A0A067QS45"/>
<dbReference type="STRING" id="136037.A0A067QS45"/>
<dbReference type="GO" id="GO:1990837">
    <property type="term" value="F:sequence-specific double-stranded DNA binding"/>
    <property type="evidence" value="ECO:0007669"/>
    <property type="project" value="UniProtKB-ARBA"/>
</dbReference>
<name>A0A067QS45_ZOONE</name>
<dbReference type="Gene3D" id="4.10.280.10">
    <property type="entry name" value="Helix-loop-helix DNA-binding domain"/>
    <property type="match status" value="1"/>
</dbReference>
<feature type="region of interest" description="Disordered" evidence="7">
    <location>
        <begin position="166"/>
        <end position="202"/>
    </location>
</feature>
<evidence type="ECO:0000256" key="7">
    <source>
        <dbReference type="SAM" id="MobiDB-lite"/>
    </source>
</evidence>
<evidence type="ECO:0000256" key="5">
    <source>
        <dbReference type="ARBA" id="ARBA00023242"/>
    </source>
</evidence>
<gene>
    <name evidence="10" type="ORF">L798_13466</name>
</gene>
<dbReference type="SMART" id="SM00353">
    <property type="entry name" value="HLH"/>
    <property type="match status" value="1"/>
</dbReference>
<dbReference type="FunFam" id="4.10.280.10:FF:000009">
    <property type="entry name" value="Transcription factor HES-1"/>
    <property type="match status" value="1"/>
</dbReference>
<evidence type="ECO:0000256" key="2">
    <source>
        <dbReference type="ARBA" id="ARBA00023015"/>
    </source>
</evidence>
<proteinExistence type="predicted"/>
<dbReference type="PROSITE" id="PS50888">
    <property type="entry name" value="BHLH"/>
    <property type="match status" value="1"/>
</dbReference>
<feature type="compositionally biased region" description="Polar residues" evidence="7">
    <location>
        <begin position="174"/>
        <end position="189"/>
    </location>
</feature>
<dbReference type="CDD" id="cd11410">
    <property type="entry name" value="bHLH_O_HES"/>
    <property type="match status" value="1"/>
</dbReference>
<evidence type="ECO:0000259" key="8">
    <source>
        <dbReference type="PROSITE" id="PS50888"/>
    </source>
</evidence>
<dbReference type="OrthoDB" id="6085656at2759"/>
<evidence type="ECO:0000313" key="11">
    <source>
        <dbReference type="Proteomes" id="UP000027135"/>
    </source>
</evidence>
<keyword evidence="11" id="KW-1185">Reference proteome</keyword>
<dbReference type="InterPro" id="IPR050370">
    <property type="entry name" value="HES_HEY"/>
</dbReference>
<dbReference type="SUPFAM" id="SSF158457">
    <property type="entry name" value="Orange domain-like"/>
    <property type="match status" value="1"/>
</dbReference>
<reference evidence="10 11" key="1">
    <citation type="journal article" date="2014" name="Nat. Commun.">
        <title>Molecular traces of alternative social organization in a termite genome.</title>
        <authorList>
            <person name="Terrapon N."/>
            <person name="Li C."/>
            <person name="Robertson H.M."/>
            <person name="Ji L."/>
            <person name="Meng X."/>
            <person name="Booth W."/>
            <person name="Chen Z."/>
            <person name="Childers C.P."/>
            <person name="Glastad K.M."/>
            <person name="Gokhale K."/>
            <person name="Gowin J."/>
            <person name="Gronenberg W."/>
            <person name="Hermansen R.A."/>
            <person name="Hu H."/>
            <person name="Hunt B.G."/>
            <person name="Huylmans A.K."/>
            <person name="Khalil S.M."/>
            <person name="Mitchell R.D."/>
            <person name="Munoz-Torres M.C."/>
            <person name="Mustard J.A."/>
            <person name="Pan H."/>
            <person name="Reese J.T."/>
            <person name="Scharf M.E."/>
            <person name="Sun F."/>
            <person name="Vogel H."/>
            <person name="Xiao J."/>
            <person name="Yang W."/>
            <person name="Yang Z."/>
            <person name="Yang Z."/>
            <person name="Zhou J."/>
            <person name="Zhu J."/>
            <person name="Brent C.S."/>
            <person name="Elsik C.G."/>
            <person name="Goodisman M.A."/>
            <person name="Liberles D.A."/>
            <person name="Roe R.M."/>
            <person name="Vargo E.L."/>
            <person name="Vilcinskas A."/>
            <person name="Wang J."/>
            <person name="Bornberg-Bauer E."/>
            <person name="Korb J."/>
            <person name="Zhang G."/>
            <person name="Liebig J."/>
        </authorList>
    </citation>
    <scope>NUCLEOTIDE SEQUENCE [LARGE SCALE GENOMIC DNA]</scope>
    <source>
        <tissue evidence="10">Whole organism</tissue>
    </source>
</reference>
<organism evidence="10 11">
    <name type="scientific">Zootermopsis nevadensis</name>
    <name type="common">Dampwood termite</name>
    <dbReference type="NCBI Taxonomy" id="136037"/>
    <lineage>
        <taxon>Eukaryota</taxon>
        <taxon>Metazoa</taxon>
        <taxon>Ecdysozoa</taxon>
        <taxon>Arthropoda</taxon>
        <taxon>Hexapoda</taxon>
        <taxon>Insecta</taxon>
        <taxon>Pterygota</taxon>
        <taxon>Neoptera</taxon>
        <taxon>Polyneoptera</taxon>
        <taxon>Dictyoptera</taxon>
        <taxon>Blattodea</taxon>
        <taxon>Blattoidea</taxon>
        <taxon>Termitoidae</taxon>
        <taxon>Termopsidae</taxon>
        <taxon>Zootermopsis</taxon>
    </lineage>
</organism>
<dbReference type="PROSITE" id="PS51054">
    <property type="entry name" value="ORANGE"/>
    <property type="match status" value="1"/>
</dbReference>
<keyword evidence="4" id="KW-0804">Transcription</keyword>
<keyword evidence="5" id="KW-0539">Nucleus</keyword>
<dbReference type="InterPro" id="IPR003650">
    <property type="entry name" value="Orange_dom"/>
</dbReference>
<feature type="domain" description="Orange" evidence="9">
    <location>
        <begin position="203"/>
        <end position="236"/>
    </location>
</feature>
<dbReference type="eggNOG" id="KOG4304">
    <property type="taxonomic scope" value="Eukaryota"/>
</dbReference>
<dbReference type="PANTHER" id="PTHR10985">
    <property type="entry name" value="BASIC HELIX-LOOP-HELIX TRANSCRIPTION FACTOR, HES-RELATED"/>
    <property type="match status" value="1"/>
</dbReference>
<evidence type="ECO:0000256" key="3">
    <source>
        <dbReference type="ARBA" id="ARBA00023125"/>
    </source>
</evidence>
<protein>
    <submittedName>
        <fullName evidence="10">Transcription factor HES-4</fullName>
    </submittedName>
</protein>
<evidence type="ECO:0000256" key="6">
    <source>
        <dbReference type="SAM" id="Coils"/>
    </source>
</evidence>
<dbReference type="GO" id="GO:0046983">
    <property type="term" value="F:protein dimerization activity"/>
    <property type="evidence" value="ECO:0007669"/>
    <property type="project" value="InterPro"/>
</dbReference>
<dbReference type="Pfam" id="PF07527">
    <property type="entry name" value="Hairy_orange"/>
    <property type="match status" value="1"/>
</dbReference>
<evidence type="ECO:0000256" key="1">
    <source>
        <dbReference type="ARBA" id="ARBA00004123"/>
    </source>
</evidence>
<dbReference type="Gene3D" id="6.10.250.980">
    <property type="match status" value="1"/>
</dbReference>
<feature type="compositionally biased region" description="Basic and acidic residues" evidence="7">
    <location>
        <begin position="112"/>
        <end position="125"/>
    </location>
</feature>